<name>H3RFN4_PANSE</name>
<protein>
    <submittedName>
        <fullName evidence="1">Uncharacterized protein</fullName>
    </submittedName>
</protein>
<dbReference type="AlphaFoldDB" id="H3RFN4"/>
<dbReference type="EMBL" id="AHIE01000020">
    <property type="protein sequence ID" value="EHU00077.1"/>
    <property type="molecule type" value="Genomic_DNA"/>
</dbReference>
<sequence>MAHEAGVNSEKRKAASVAPAHYPDRIASKYLLEWINAEMKGNAAGVTL</sequence>
<proteinExistence type="predicted"/>
<evidence type="ECO:0000313" key="2">
    <source>
        <dbReference type="Proteomes" id="UP000005050"/>
    </source>
</evidence>
<accession>H3RFN4</accession>
<evidence type="ECO:0000313" key="1">
    <source>
        <dbReference type="EMBL" id="EHU00077.1"/>
    </source>
</evidence>
<dbReference type="Proteomes" id="UP000005050">
    <property type="component" value="Unassembled WGS sequence"/>
</dbReference>
<organism evidence="1 2">
    <name type="scientific">Pantoea stewartii subsp. stewartii DC283</name>
    <dbReference type="NCBI Taxonomy" id="660596"/>
    <lineage>
        <taxon>Bacteria</taxon>
        <taxon>Pseudomonadati</taxon>
        <taxon>Pseudomonadota</taxon>
        <taxon>Gammaproteobacteria</taxon>
        <taxon>Enterobacterales</taxon>
        <taxon>Erwiniaceae</taxon>
        <taxon>Pantoea</taxon>
    </lineage>
</organism>
<dbReference type="PATRIC" id="fig|660596.6.peg.2973"/>
<comment type="caution">
    <text evidence="1">The sequence shown here is derived from an EMBL/GenBank/DDBJ whole genome shotgun (WGS) entry which is preliminary data.</text>
</comment>
<reference evidence="1 2" key="1">
    <citation type="journal article" date="2012" name="Mol. Microbiol.">
        <title>The genetic and structural basis of two distinct terminal side branch residues in stewartan and amylovoran exopolysaccharides and their potential role in host adaptation.</title>
        <authorList>
            <person name="Wang X."/>
            <person name="Yang F."/>
            <person name="von Bodman S.B."/>
        </authorList>
    </citation>
    <scope>NUCLEOTIDE SEQUENCE [LARGE SCALE GENOMIC DNA]</scope>
    <source>
        <strain evidence="1 2">DC283</strain>
    </source>
</reference>
<gene>
    <name evidence="1" type="ORF">CKS_1814</name>
</gene>